<dbReference type="InterPro" id="IPR029058">
    <property type="entry name" value="AB_hydrolase_fold"/>
</dbReference>
<keyword evidence="1" id="KW-1133">Transmembrane helix</keyword>
<dbReference type="SUPFAM" id="SSF53474">
    <property type="entry name" value="alpha/beta-Hydrolases"/>
    <property type="match status" value="1"/>
</dbReference>
<dbReference type="EMBL" id="FQWQ01000001">
    <property type="protein sequence ID" value="SHG42764.1"/>
    <property type="molecule type" value="Genomic_DNA"/>
</dbReference>
<dbReference type="PANTHER" id="PTHR43265">
    <property type="entry name" value="ESTERASE ESTD"/>
    <property type="match status" value="1"/>
</dbReference>
<sequence>MDKVKSAYPGARKKTFLLLTAVVLLVVAVTGYFYLKNSGRPNRPQEPTGPFPYRAEEISFNNATAHITLSGTLTVPDNASQKYPAVILISGYGPQNRDSEWIGHKPFFILADHLTRLGIAVLRYDDRGFEKSTGDYPSGTSLDFATDVESAVQFLKSRKEIDAENIGLIGHSDGAMIAPMVATRSTDIRFIVMLAGPGIPGGELLAKRQELLERKLGKPESEIQKSKKYMETLTGLIVNSEDEKSLSIALQKFALETKDQIPADQLPAGMTKDEFISRQITMLTSPWFKYFLTYDPKATLEKVKCPVLALTGDKDVQAPSVENLQAIESALRSGGNTDVSVKELPGLNHMFQECHTGMIDEYVKIEQTFSPKALDEISQWIIHHVKR</sequence>
<dbReference type="AlphaFoldDB" id="A0A1M5JQE2"/>
<protein>
    <recommendedName>
        <fullName evidence="2">Serine aminopeptidase S33 domain-containing protein</fullName>
    </recommendedName>
</protein>
<dbReference type="OrthoDB" id="9809549at2"/>
<reference evidence="3 4" key="1">
    <citation type="submission" date="2016-11" db="EMBL/GenBank/DDBJ databases">
        <authorList>
            <person name="Jaros S."/>
            <person name="Januszkiewicz K."/>
            <person name="Wedrychowicz H."/>
        </authorList>
    </citation>
    <scope>NUCLEOTIDE SEQUENCE [LARGE SCALE GENOMIC DNA]</scope>
    <source>
        <strain evidence="3 4">DSM 24574</strain>
    </source>
</reference>
<keyword evidence="1" id="KW-0812">Transmembrane</keyword>
<feature type="transmembrane region" description="Helical" evidence="1">
    <location>
        <begin position="16"/>
        <end position="35"/>
    </location>
</feature>
<evidence type="ECO:0000313" key="3">
    <source>
        <dbReference type="EMBL" id="SHG42764.1"/>
    </source>
</evidence>
<gene>
    <name evidence="3" type="ORF">SAMN04488109_0224</name>
</gene>
<keyword evidence="1" id="KW-0472">Membrane</keyword>
<dbReference type="RefSeq" id="WP_084137827.1">
    <property type="nucleotide sequence ID" value="NZ_FQWQ01000001.1"/>
</dbReference>
<dbReference type="InterPro" id="IPR053145">
    <property type="entry name" value="AB_hydrolase_Est10"/>
</dbReference>
<accession>A0A1M5JQE2</accession>
<evidence type="ECO:0000313" key="4">
    <source>
        <dbReference type="Proteomes" id="UP000184212"/>
    </source>
</evidence>
<dbReference type="GO" id="GO:0052689">
    <property type="term" value="F:carboxylic ester hydrolase activity"/>
    <property type="evidence" value="ECO:0007669"/>
    <property type="project" value="TreeGrafter"/>
</dbReference>
<keyword evidence="4" id="KW-1185">Reference proteome</keyword>
<dbReference type="Proteomes" id="UP000184212">
    <property type="component" value="Unassembled WGS sequence"/>
</dbReference>
<dbReference type="PANTHER" id="PTHR43265:SF1">
    <property type="entry name" value="ESTERASE ESTD"/>
    <property type="match status" value="1"/>
</dbReference>
<feature type="domain" description="Serine aminopeptidase S33" evidence="2">
    <location>
        <begin position="110"/>
        <end position="350"/>
    </location>
</feature>
<dbReference type="InterPro" id="IPR022742">
    <property type="entry name" value="Hydrolase_4"/>
</dbReference>
<proteinExistence type="predicted"/>
<organism evidence="3 4">
    <name type="scientific">Chryseolinea serpens</name>
    <dbReference type="NCBI Taxonomy" id="947013"/>
    <lineage>
        <taxon>Bacteria</taxon>
        <taxon>Pseudomonadati</taxon>
        <taxon>Bacteroidota</taxon>
        <taxon>Cytophagia</taxon>
        <taxon>Cytophagales</taxon>
        <taxon>Fulvivirgaceae</taxon>
        <taxon>Chryseolinea</taxon>
    </lineage>
</organism>
<name>A0A1M5JQE2_9BACT</name>
<evidence type="ECO:0000256" key="1">
    <source>
        <dbReference type="SAM" id="Phobius"/>
    </source>
</evidence>
<evidence type="ECO:0000259" key="2">
    <source>
        <dbReference type="Pfam" id="PF12146"/>
    </source>
</evidence>
<dbReference type="STRING" id="947013.SAMN04488109_0224"/>
<dbReference type="Gene3D" id="3.40.50.1820">
    <property type="entry name" value="alpha/beta hydrolase"/>
    <property type="match status" value="1"/>
</dbReference>
<dbReference type="Pfam" id="PF12146">
    <property type="entry name" value="Hydrolase_4"/>
    <property type="match status" value="1"/>
</dbReference>